<dbReference type="CDD" id="cd06529">
    <property type="entry name" value="S24_LexA-like"/>
    <property type="match status" value="1"/>
</dbReference>
<evidence type="ECO:0000256" key="5">
    <source>
        <dbReference type="ARBA" id="ARBA00023204"/>
    </source>
</evidence>
<dbReference type="Proteomes" id="UP000198982">
    <property type="component" value="Unassembled WGS sequence"/>
</dbReference>
<dbReference type="GO" id="GO:0006355">
    <property type="term" value="P:regulation of DNA-templated transcription"/>
    <property type="evidence" value="ECO:0007669"/>
    <property type="project" value="InterPro"/>
</dbReference>
<keyword evidence="10" id="KW-1185">Reference proteome</keyword>
<keyword evidence="5" id="KW-0234">DNA repair</keyword>
<comment type="similarity">
    <text evidence="1 7">Belongs to the peptidase S24 family.</text>
</comment>
<evidence type="ECO:0000313" key="9">
    <source>
        <dbReference type="EMBL" id="SED35601.1"/>
    </source>
</evidence>
<evidence type="ECO:0000313" key="10">
    <source>
        <dbReference type="Proteomes" id="UP000198982"/>
    </source>
</evidence>
<evidence type="ECO:0000256" key="3">
    <source>
        <dbReference type="ARBA" id="ARBA00022801"/>
    </source>
</evidence>
<dbReference type="PANTHER" id="PTHR33516">
    <property type="entry name" value="LEXA REPRESSOR"/>
    <property type="match status" value="1"/>
</dbReference>
<evidence type="ECO:0000259" key="8">
    <source>
        <dbReference type="Pfam" id="PF00717"/>
    </source>
</evidence>
<evidence type="ECO:0000256" key="7">
    <source>
        <dbReference type="RuleBase" id="RU003991"/>
    </source>
</evidence>
<evidence type="ECO:0000256" key="1">
    <source>
        <dbReference type="ARBA" id="ARBA00007484"/>
    </source>
</evidence>
<dbReference type="AlphaFoldDB" id="A0A1H5A1M0"/>
<organism evidence="9 10">
    <name type="scientific">Pseudomonas saponiphila</name>
    <dbReference type="NCBI Taxonomy" id="556534"/>
    <lineage>
        <taxon>Bacteria</taxon>
        <taxon>Pseudomonadati</taxon>
        <taxon>Pseudomonadota</taxon>
        <taxon>Gammaproteobacteria</taxon>
        <taxon>Pseudomonadales</taxon>
        <taxon>Pseudomonadaceae</taxon>
        <taxon>Pseudomonas</taxon>
    </lineage>
</organism>
<dbReference type="InterPro" id="IPR050077">
    <property type="entry name" value="LexA_repressor"/>
</dbReference>
<evidence type="ECO:0000256" key="6">
    <source>
        <dbReference type="ARBA" id="ARBA00023236"/>
    </source>
</evidence>
<proteinExistence type="inferred from homology"/>
<dbReference type="InterPro" id="IPR036286">
    <property type="entry name" value="LexA/Signal_pep-like_sf"/>
</dbReference>
<dbReference type="PRINTS" id="PR00726">
    <property type="entry name" value="LEXASERPTASE"/>
</dbReference>
<keyword evidence="6" id="KW-0742">SOS response</keyword>
<sequence length="143" mass="15304">MRADLIGQFASDQSIPLPFGGQASCGFPSPAADYQEPDLSLDQLVGITPTSSIFLFRAWGNSMMGAGIHDGDVLVVDKAKQAQPGNVVLAVVGAEFLVKRLQVDGQGRAMLVAEHEGYAPIVLVEDEILEVWGVCRWVLHGLD</sequence>
<keyword evidence="4 7" id="KW-0068">Autocatalytic cleavage</keyword>
<feature type="domain" description="Peptidase S24/S26A/S26B/S26C" evidence="8">
    <location>
        <begin position="21"/>
        <end position="134"/>
    </location>
</feature>
<dbReference type="GO" id="GO:0006281">
    <property type="term" value="P:DNA repair"/>
    <property type="evidence" value="ECO:0007669"/>
    <property type="project" value="UniProtKB-KW"/>
</dbReference>
<dbReference type="InterPro" id="IPR039418">
    <property type="entry name" value="LexA-like"/>
</dbReference>
<dbReference type="Gene3D" id="2.10.109.10">
    <property type="entry name" value="Umud Fragment, subunit A"/>
    <property type="match status" value="1"/>
</dbReference>
<protein>
    <submittedName>
        <fullName evidence="9">DNA polymerase V</fullName>
    </submittedName>
</protein>
<dbReference type="EMBL" id="FNTJ01000003">
    <property type="protein sequence ID" value="SED35601.1"/>
    <property type="molecule type" value="Genomic_DNA"/>
</dbReference>
<dbReference type="GO" id="GO:0009432">
    <property type="term" value="P:SOS response"/>
    <property type="evidence" value="ECO:0007669"/>
    <property type="project" value="UniProtKB-KW"/>
</dbReference>
<dbReference type="RefSeq" id="WP_092320879.1">
    <property type="nucleotide sequence ID" value="NZ_FNTJ01000003.1"/>
</dbReference>
<dbReference type="Pfam" id="PF00717">
    <property type="entry name" value="Peptidase_S24"/>
    <property type="match status" value="1"/>
</dbReference>
<dbReference type="NCBIfam" id="NF007621">
    <property type="entry name" value="PRK10276.1"/>
    <property type="match status" value="1"/>
</dbReference>
<reference evidence="10" key="1">
    <citation type="submission" date="2016-10" db="EMBL/GenBank/DDBJ databases">
        <authorList>
            <person name="Varghese N."/>
            <person name="Submissions S."/>
        </authorList>
    </citation>
    <scope>NUCLEOTIDE SEQUENCE [LARGE SCALE GENOMIC DNA]</scope>
    <source>
        <strain evidence="10">DSM 9751</strain>
    </source>
</reference>
<dbReference type="GO" id="GO:0003677">
    <property type="term" value="F:DNA binding"/>
    <property type="evidence" value="ECO:0007669"/>
    <property type="project" value="InterPro"/>
</dbReference>
<name>A0A1H5A1M0_9PSED</name>
<accession>A0A1H5A1M0</accession>
<dbReference type="InterPro" id="IPR006197">
    <property type="entry name" value="Peptidase_S24_LexA"/>
</dbReference>
<keyword evidence="3 7" id="KW-0378">Hydrolase</keyword>
<dbReference type="GO" id="GO:0016787">
    <property type="term" value="F:hydrolase activity"/>
    <property type="evidence" value="ECO:0007669"/>
    <property type="project" value="UniProtKB-KW"/>
</dbReference>
<dbReference type="InterPro" id="IPR015927">
    <property type="entry name" value="Peptidase_S24_S26A/B/C"/>
</dbReference>
<dbReference type="SUPFAM" id="SSF51306">
    <property type="entry name" value="LexA/Signal peptidase"/>
    <property type="match status" value="1"/>
</dbReference>
<gene>
    <name evidence="9" type="ORF">SAMN05216178_6917</name>
</gene>
<keyword evidence="2" id="KW-0227">DNA damage</keyword>
<evidence type="ECO:0000256" key="2">
    <source>
        <dbReference type="ARBA" id="ARBA00022763"/>
    </source>
</evidence>
<dbReference type="PANTHER" id="PTHR33516:SF2">
    <property type="entry name" value="LEXA REPRESSOR-RELATED"/>
    <property type="match status" value="1"/>
</dbReference>
<evidence type="ECO:0000256" key="4">
    <source>
        <dbReference type="ARBA" id="ARBA00022813"/>
    </source>
</evidence>